<reference evidence="1 2" key="1">
    <citation type="journal article" date="2018" name="Evol. Lett.">
        <title>Horizontal gene cluster transfer increased hallucinogenic mushroom diversity.</title>
        <authorList>
            <person name="Reynolds H.T."/>
            <person name="Vijayakumar V."/>
            <person name="Gluck-Thaler E."/>
            <person name="Korotkin H.B."/>
            <person name="Matheny P.B."/>
            <person name="Slot J.C."/>
        </authorList>
    </citation>
    <scope>NUCLEOTIDE SEQUENCE [LARGE SCALE GENOMIC DNA]</scope>
    <source>
        <strain evidence="1 2">2629</strain>
    </source>
</reference>
<sequence length="457" mass="51620">MSIEGYHSLLSNVQDFKLKPIATATDTVLNELEPLLVGDGSLEKHADVLKQIVQMVVKAVTYNWAMCVYFSLGLHSICDCLERWPGDSDEVTASVTISTFVWLTKKLRYAKANAMDAKEQYEAAKRDAEPLFRQYLEEFGPDKVVQLVTKQKYDDHLNFQTVPLKAIAENVISKLEQCIDFTGQCIRMLQEIDAILVSFLEDEALSAGQPLNTIPIWSKYSYEVWGVLYGSVEGSEFQFKHVMRNHSRLFGWIPDSESGMQRLEEDEKEREAYVFAPEVKLHIPEDPEKYPLPLDILESPIGNAGDAILKVASVEYVTDKISRMEFSIALPSAIPSGLDNVSLICYPDDDDSPGVRFMALNSSGMLDSPASKRKFGFNRAPRLKTSFTQTRSEFKVERRFLGSIPTQFSVLLDAEYGGSCVLRFEFCFILDDVHCCDRSIPIRIPEAKNKQDSVRAK</sequence>
<dbReference type="Proteomes" id="UP000284842">
    <property type="component" value="Unassembled WGS sequence"/>
</dbReference>
<accession>A0A409YRY3</accession>
<dbReference type="InParanoid" id="A0A409YRY3"/>
<proteinExistence type="predicted"/>
<comment type="caution">
    <text evidence="1">The sequence shown here is derived from an EMBL/GenBank/DDBJ whole genome shotgun (WGS) entry which is preliminary data.</text>
</comment>
<name>A0A409YRY3_9AGAR</name>
<gene>
    <name evidence="1" type="ORF">CVT24_006828</name>
</gene>
<keyword evidence="2" id="KW-1185">Reference proteome</keyword>
<evidence type="ECO:0000313" key="1">
    <source>
        <dbReference type="EMBL" id="PPR05762.1"/>
    </source>
</evidence>
<dbReference type="AlphaFoldDB" id="A0A409YRY3"/>
<protein>
    <submittedName>
        <fullName evidence="1">Uncharacterized protein</fullName>
    </submittedName>
</protein>
<dbReference type="EMBL" id="NHTK01000757">
    <property type="protein sequence ID" value="PPR05762.1"/>
    <property type="molecule type" value="Genomic_DNA"/>
</dbReference>
<evidence type="ECO:0000313" key="2">
    <source>
        <dbReference type="Proteomes" id="UP000284842"/>
    </source>
</evidence>
<organism evidence="1 2">
    <name type="scientific">Panaeolus cyanescens</name>
    <dbReference type="NCBI Taxonomy" id="181874"/>
    <lineage>
        <taxon>Eukaryota</taxon>
        <taxon>Fungi</taxon>
        <taxon>Dikarya</taxon>
        <taxon>Basidiomycota</taxon>
        <taxon>Agaricomycotina</taxon>
        <taxon>Agaricomycetes</taxon>
        <taxon>Agaricomycetidae</taxon>
        <taxon>Agaricales</taxon>
        <taxon>Agaricineae</taxon>
        <taxon>Galeropsidaceae</taxon>
        <taxon>Panaeolus</taxon>
    </lineage>
</organism>